<keyword evidence="3" id="KW-1185">Reference proteome</keyword>
<keyword evidence="1" id="KW-0472">Membrane</keyword>
<protein>
    <recommendedName>
        <fullName evidence="4">Transmembrane protein</fullName>
    </recommendedName>
</protein>
<dbReference type="AlphaFoldDB" id="A0A1N6LXN6"/>
<evidence type="ECO:0000313" key="3">
    <source>
        <dbReference type="Proteomes" id="UP000002899"/>
    </source>
</evidence>
<accession>A0A1N6LXN6</accession>
<keyword evidence="1" id="KW-1133">Transmembrane helix</keyword>
<dbReference type="KEGG" id="bmic:BmR1_04g06100"/>
<sequence>MAFCNKLLVSVGRCMNVIVLLLGLCLYGVAGKVYSNVGLPLLSMTLGDIFCGTLAVIIAILNICTLKRRSKLGFLVSKSVGFVNIFMWFGLALAHYVTRNFKILHSTNPEEFQELMRVTLYGCLVGCATQIQVTIVSVLLTMISGNVDDIDQVEAAEDECSDIGSCEELDLQSTTRSIVAKSPKDIKTCEIV</sequence>
<gene>
    <name evidence="2" type="ORF">BmR1_04g06100</name>
</gene>
<reference evidence="2 3" key="2">
    <citation type="journal article" date="2013" name="PLoS ONE">
        <title>Whole genome mapping and re-organization of the nuclear and mitochondrial genomes of Babesia microti isolates.</title>
        <authorList>
            <person name="Cornillot E."/>
            <person name="Dassouli A."/>
            <person name="Garg A."/>
            <person name="Pachikara N."/>
            <person name="Randazzo S."/>
            <person name="Depoix D."/>
            <person name="Carcy B."/>
            <person name="Delbecq S."/>
            <person name="Frutos R."/>
            <person name="Silva J.C."/>
            <person name="Sutton R."/>
            <person name="Krause P.J."/>
            <person name="Mamoun C.B."/>
        </authorList>
    </citation>
    <scope>NUCLEOTIDE SEQUENCE [LARGE SCALE GENOMIC DNA]</scope>
    <source>
        <strain evidence="2 3">RI</strain>
    </source>
</reference>
<name>A0A1N6LXN6_BABMR</name>
<feature type="transmembrane region" description="Helical" evidence="1">
    <location>
        <begin position="118"/>
        <end position="140"/>
    </location>
</feature>
<feature type="transmembrane region" description="Helical" evidence="1">
    <location>
        <begin position="7"/>
        <end position="29"/>
    </location>
</feature>
<reference evidence="2 3" key="1">
    <citation type="journal article" date="2012" name="Nucleic Acids Res.">
        <title>Sequencing of the smallest Apicomplexan genome from the human pathogen Babesia microti.</title>
        <authorList>
            <person name="Cornillot E."/>
            <person name="Hadj-Kaddour K."/>
            <person name="Dassouli A."/>
            <person name="Noel B."/>
            <person name="Ranwez V."/>
            <person name="Vacherie B."/>
            <person name="Augagneur Y."/>
            <person name="Bres V."/>
            <person name="Duclos A."/>
            <person name="Randazzo S."/>
            <person name="Carcy B."/>
            <person name="Debierre-Grockiego F."/>
            <person name="Delbecq S."/>
            <person name="Moubri-Menage K."/>
            <person name="Shams-Eldin H."/>
            <person name="Usmani-Brown S."/>
            <person name="Bringaud F."/>
            <person name="Wincker P."/>
            <person name="Vivares C.P."/>
            <person name="Schwarz R.T."/>
            <person name="Schetters T.P."/>
            <person name="Krause P.J."/>
            <person name="Gorenflot A."/>
            <person name="Berry V."/>
            <person name="Barbe V."/>
            <person name="Ben Mamoun C."/>
        </authorList>
    </citation>
    <scope>NUCLEOTIDE SEQUENCE [LARGE SCALE GENOMIC DNA]</scope>
    <source>
        <strain evidence="2 3">RI</strain>
    </source>
</reference>
<proteinExistence type="predicted"/>
<dbReference type="VEuPathDB" id="PiroplasmaDB:BmR1_04g06100"/>
<dbReference type="GeneID" id="24425865"/>
<feature type="transmembrane region" description="Helical" evidence="1">
    <location>
        <begin position="41"/>
        <end position="63"/>
    </location>
</feature>
<evidence type="ECO:0000313" key="2">
    <source>
        <dbReference type="EMBL" id="SIO73622.1"/>
    </source>
</evidence>
<keyword evidence="1" id="KW-0812">Transmembrane</keyword>
<reference evidence="2 3" key="3">
    <citation type="journal article" date="2016" name="Sci. Rep.">
        <title>Genome-wide diversity and gene expression profiling of Babesia microti isolates identify polymorphic genes that mediate host-pathogen interactions.</title>
        <authorList>
            <person name="Silva J.C."/>
            <person name="Cornillot E."/>
            <person name="McCracken C."/>
            <person name="Usmani-Brown S."/>
            <person name="Dwivedi A."/>
            <person name="Ifeonu O.O."/>
            <person name="Crabtree J."/>
            <person name="Gotia H.T."/>
            <person name="Virji A.Z."/>
            <person name="Reynes C."/>
            <person name="Colinge J."/>
            <person name="Kumar V."/>
            <person name="Lawres L."/>
            <person name="Pazzi J.E."/>
            <person name="Pablo J.V."/>
            <person name="Hung C."/>
            <person name="Brancato J."/>
            <person name="Kumari P."/>
            <person name="Orvis J."/>
            <person name="Tretina K."/>
            <person name="Chibucos M."/>
            <person name="Ott S."/>
            <person name="Sadzewicz L."/>
            <person name="Sengamalay N."/>
            <person name="Shetty A.C."/>
            <person name="Su Q."/>
            <person name="Tallon L."/>
            <person name="Fraser C.M."/>
            <person name="Frutos R."/>
            <person name="Molina D.M."/>
            <person name="Krause P.J."/>
            <person name="Ben Mamoun C."/>
        </authorList>
    </citation>
    <scope>NUCLEOTIDE SEQUENCE [LARGE SCALE GENOMIC DNA]</scope>
    <source>
        <strain evidence="2 3">RI</strain>
    </source>
</reference>
<evidence type="ECO:0008006" key="4">
    <source>
        <dbReference type="Google" id="ProtNLM"/>
    </source>
</evidence>
<dbReference type="EMBL" id="LN871599">
    <property type="protein sequence ID" value="SIO73622.1"/>
    <property type="molecule type" value="Genomic_DNA"/>
</dbReference>
<evidence type="ECO:0000256" key="1">
    <source>
        <dbReference type="SAM" id="Phobius"/>
    </source>
</evidence>
<dbReference type="RefSeq" id="XP_012649826.2">
    <property type="nucleotide sequence ID" value="XM_012794372.2"/>
</dbReference>
<organism evidence="2 3">
    <name type="scientific">Babesia microti (strain RI)</name>
    <dbReference type="NCBI Taxonomy" id="1133968"/>
    <lineage>
        <taxon>Eukaryota</taxon>
        <taxon>Sar</taxon>
        <taxon>Alveolata</taxon>
        <taxon>Apicomplexa</taxon>
        <taxon>Aconoidasida</taxon>
        <taxon>Piroplasmida</taxon>
        <taxon>Babesiidae</taxon>
        <taxon>Babesia</taxon>
    </lineage>
</organism>
<dbReference type="Proteomes" id="UP000002899">
    <property type="component" value="Chromosome IV"/>
</dbReference>
<feature type="transmembrane region" description="Helical" evidence="1">
    <location>
        <begin position="75"/>
        <end position="98"/>
    </location>
</feature>